<keyword evidence="3 5" id="KW-1133">Transmembrane helix</keyword>
<keyword evidence="4 5" id="KW-0472">Membrane</keyword>
<comment type="subcellular location">
    <subcellularLocation>
        <location evidence="1">Membrane</location>
        <topology evidence="1">Multi-pass membrane protein</topology>
    </subcellularLocation>
</comment>
<evidence type="ECO:0000256" key="2">
    <source>
        <dbReference type="ARBA" id="ARBA00022692"/>
    </source>
</evidence>
<sequence length="451" mass="49949">MFRHRFPIGLHPDGTPPFPTQLRKRWNAMDAMQGTHLKRWSLACCSLLVVLVPLSFSIERHVRVVPIALLFLTGLWLLVADRSVRRSYRHAWPAMLPAALMVALSVVNIWQHRLGWREFDQSAHIIMYAVIAAVFTLGLNMRRVWNGFSLTLIFLGVVSIVQHHCYGVLRPAGLNGGPASTIEFATVMLGLTLLALLQLLKPKAPTAEKWLHGAAMALGIYGALLTQSRGPLLAFVPAFALVMALHGYRKGLRRRQWLPILVIGIAAALTAAANLDGRLVDRFASIRNEVSTYSPDHNATGAVRERLEMWRTAVRAFKEHPLAGVGIDRFGTYVRREVAAGRTNAAVAKYGHPHNEYLDAAATRGIFGLLVLVLLFVLPFFYFFRHAGDPDDAVARPAYAGLAIVVLYAVCALTESVLFRVMSQSLFFFLLLGLAVRVGDGLRRRAEDHAG</sequence>
<feature type="transmembrane region" description="Helical" evidence="5">
    <location>
        <begin position="40"/>
        <end position="58"/>
    </location>
</feature>
<feature type="transmembrane region" description="Helical" evidence="5">
    <location>
        <begin position="230"/>
        <end position="248"/>
    </location>
</feature>
<proteinExistence type="predicted"/>
<evidence type="ECO:0000313" key="8">
    <source>
        <dbReference type="Proteomes" id="UP001500657"/>
    </source>
</evidence>
<name>A0ABN0UD33_9GAMM</name>
<reference evidence="7 8" key="1">
    <citation type="journal article" date="2019" name="Int. J. Syst. Evol. Microbiol.">
        <title>The Global Catalogue of Microorganisms (GCM) 10K type strain sequencing project: providing services to taxonomists for standard genome sequencing and annotation.</title>
        <authorList>
            <consortium name="The Broad Institute Genomics Platform"/>
            <consortium name="The Broad Institute Genome Sequencing Center for Infectious Disease"/>
            <person name="Wu L."/>
            <person name="Ma J."/>
        </authorList>
    </citation>
    <scope>NUCLEOTIDE SEQUENCE [LARGE SCALE GENOMIC DNA]</scope>
    <source>
        <strain evidence="7 8">JCM 16242</strain>
    </source>
</reference>
<comment type="caution">
    <text evidence="7">The sequence shown here is derived from an EMBL/GenBank/DDBJ whole genome shotgun (WGS) entry which is preliminary data.</text>
</comment>
<feature type="transmembrane region" description="Helical" evidence="5">
    <location>
        <begin position="181"/>
        <end position="200"/>
    </location>
</feature>
<evidence type="ECO:0000256" key="1">
    <source>
        <dbReference type="ARBA" id="ARBA00004141"/>
    </source>
</evidence>
<feature type="transmembrane region" description="Helical" evidence="5">
    <location>
        <begin position="92"/>
        <end position="110"/>
    </location>
</feature>
<dbReference type="Pfam" id="PF04932">
    <property type="entry name" value="Wzy_C"/>
    <property type="match status" value="1"/>
</dbReference>
<organism evidence="7 8">
    <name type="scientific">Rhodanobacter caeni</name>
    <dbReference type="NCBI Taxonomy" id="657654"/>
    <lineage>
        <taxon>Bacteria</taxon>
        <taxon>Pseudomonadati</taxon>
        <taxon>Pseudomonadota</taxon>
        <taxon>Gammaproteobacteria</taxon>
        <taxon>Lysobacterales</taxon>
        <taxon>Rhodanobacteraceae</taxon>
        <taxon>Rhodanobacter</taxon>
    </lineage>
</organism>
<feature type="transmembrane region" description="Helical" evidence="5">
    <location>
        <begin position="64"/>
        <end position="80"/>
    </location>
</feature>
<feature type="transmembrane region" description="Helical" evidence="5">
    <location>
        <begin position="393"/>
        <end position="411"/>
    </location>
</feature>
<protein>
    <recommendedName>
        <fullName evidence="6">O-antigen ligase-related domain-containing protein</fullName>
    </recommendedName>
</protein>
<gene>
    <name evidence="7" type="ORF">GCM10009126_10240</name>
</gene>
<accession>A0ABN0UD33</accession>
<keyword evidence="8" id="KW-1185">Reference proteome</keyword>
<keyword evidence="2 5" id="KW-0812">Transmembrane</keyword>
<dbReference type="Proteomes" id="UP001500657">
    <property type="component" value="Unassembled WGS sequence"/>
</dbReference>
<feature type="domain" description="O-antigen ligase-related" evidence="6">
    <location>
        <begin position="214"/>
        <end position="373"/>
    </location>
</feature>
<dbReference type="InterPro" id="IPR007016">
    <property type="entry name" value="O-antigen_ligase-rel_domated"/>
</dbReference>
<dbReference type="PANTHER" id="PTHR37422">
    <property type="entry name" value="TEICHURONIC ACID BIOSYNTHESIS PROTEIN TUAE"/>
    <property type="match status" value="1"/>
</dbReference>
<dbReference type="InterPro" id="IPR051533">
    <property type="entry name" value="WaaL-like"/>
</dbReference>
<dbReference type="EMBL" id="BAAAFO010000002">
    <property type="protein sequence ID" value="GAA0246622.1"/>
    <property type="molecule type" value="Genomic_DNA"/>
</dbReference>
<evidence type="ECO:0000256" key="3">
    <source>
        <dbReference type="ARBA" id="ARBA00022989"/>
    </source>
</evidence>
<feature type="transmembrane region" description="Helical" evidence="5">
    <location>
        <begin position="257"/>
        <end position="275"/>
    </location>
</feature>
<evidence type="ECO:0000313" key="7">
    <source>
        <dbReference type="EMBL" id="GAA0246622.1"/>
    </source>
</evidence>
<evidence type="ECO:0000256" key="4">
    <source>
        <dbReference type="ARBA" id="ARBA00023136"/>
    </source>
</evidence>
<dbReference type="PANTHER" id="PTHR37422:SF17">
    <property type="entry name" value="O-ANTIGEN LIGASE"/>
    <property type="match status" value="1"/>
</dbReference>
<feature type="transmembrane region" description="Helical" evidence="5">
    <location>
        <begin position="122"/>
        <end position="141"/>
    </location>
</feature>
<feature type="transmembrane region" description="Helical" evidence="5">
    <location>
        <begin position="365"/>
        <end position="384"/>
    </location>
</feature>
<evidence type="ECO:0000256" key="5">
    <source>
        <dbReference type="SAM" id="Phobius"/>
    </source>
</evidence>
<feature type="transmembrane region" description="Helical" evidence="5">
    <location>
        <begin position="148"/>
        <end position="169"/>
    </location>
</feature>
<evidence type="ECO:0000259" key="6">
    <source>
        <dbReference type="Pfam" id="PF04932"/>
    </source>
</evidence>